<dbReference type="InterPro" id="IPR029019">
    <property type="entry name" value="HEX_eukaryotic_N"/>
</dbReference>
<dbReference type="AlphaFoldDB" id="A0AA88IWV6"/>
<evidence type="ECO:0000313" key="5">
    <source>
        <dbReference type="Proteomes" id="UP001187192"/>
    </source>
</evidence>
<reference evidence="4" key="1">
    <citation type="submission" date="2023-07" db="EMBL/GenBank/DDBJ databases">
        <title>draft genome sequence of fig (Ficus carica).</title>
        <authorList>
            <person name="Takahashi T."/>
            <person name="Nishimura K."/>
        </authorList>
    </citation>
    <scope>NUCLEOTIDE SEQUENCE</scope>
</reference>
<name>A0AA88IWV6_FICCA</name>
<dbReference type="Pfam" id="PF14845">
    <property type="entry name" value="Glycohydro_20b2"/>
    <property type="match status" value="1"/>
</dbReference>
<keyword evidence="2" id="KW-0732">Signal</keyword>
<comment type="caution">
    <text evidence="4">The sequence shown here is derived from an EMBL/GenBank/DDBJ whole genome shotgun (WGS) entry which is preliminary data.</text>
</comment>
<evidence type="ECO:0000259" key="3">
    <source>
        <dbReference type="Pfam" id="PF14845"/>
    </source>
</evidence>
<dbReference type="EMBL" id="BTGU01000069">
    <property type="protein sequence ID" value="GMN57319.1"/>
    <property type="molecule type" value="Genomic_DNA"/>
</dbReference>
<feature type="signal peptide" evidence="2">
    <location>
        <begin position="1"/>
        <end position="28"/>
    </location>
</feature>
<accession>A0AA88IWV6</accession>
<organism evidence="4 5">
    <name type="scientific">Ficus carica</name>
    <name type="common">Common fig</name>
    <dbReference type="NCBI Taxonomy" id="3494"/>
    <lineage>
        <taxon>Eukaryota</taxon>
        <taxon>Viridiplantae</taxon>
        <taxon>Streptophyta</taxon>
        <taxon>Embryophyta</taxon>
        <taxon>Tracheophyta</taxon>
        <taxon>Spermatophyta</taxon>
        <taxon>Magnoliopsida</taxon>
        <taxon>eudicotyledons</taxon>
        <taxon>Gunneridae</taxon>
        <taxon>Pentapetalae</taxon>
        <taxon>rosids</taxon>
        <taxon>fabids</taxon>
        <taxon>Rosales</taxon>
        <taxon>Moraceae</taxon>
        <taxon>Ficeae</taxon>
        <taxon>Ficus</taxon>
    </lineage>
</organism>
<keyword evidence="5" id="KW-1185">Reference proteome</keyword>
<keyword evidence="1" id="KW-0378">Hydrolase</keyword>
<evidence type="ECO:0000313" key="4">
    <source>
        <dbReference type="EMBL" id="GMN57319.1"/>
    </source>
</evidence>
<dbReference type="Gene3D" id="3.30.379.10">
    <property type="entry name" value="Chitobiase/beta-hexosaminidase domain 2-like"/>
    <property type="match status" value="1"/>
</dbReference>
<dbReference type="SUPFAM" id="SSF55545">
    <property type="entry name" value="beta-N-acetylhexosaminidase-like domain"/>
    <property type="match status" value="1"/>
</dbReference>
<feature type="domain" description="Beta-hexosaminidase eukaryotic type N-terminal" evidence="3">
    <location>
        <begin position="38"/>
        <end position="142"/>
    </location>
</feature>
<evidence type="ECO:0000256" key="2">
    <source>
        <dbReference type="SAM" id="SignalP"/>
    </source>
</evidence>
<dbReference type="GO" id="GO:0016787">
    <property type="term" value="F:hydrolase activity"/>
    <property type="evidence" value="ECO:0007669"/>
    <property type="project" value="UniProtKB-KW"/>
</dbReference>
<proteinExistence type="predicted"/>
<evidence type="ECO:0000256" key="1">
    <source>
        <dbReference type="ARBA" id="ARBA00022801"/>
    </source>
</evidence>
<protein>
    <recommendedName>
        <fullName evidence="3">Beta-hexosaminidase eukaryotic type N-terminal domain-containing protein</fullName>
    </recommendedName>
</protein>
<sequence>MIPRPVKSPAGAIFLLILALSGVRCSSASEVNASLTYLWPLPSEFTFGNDTLSVDPRLSLSLAGRDSAIVRAAFDRYKGIIFRHANAASPFRGRNPLYDVRSLRIVVESDNEDLQLGVDESYELFVAKNDEHSIVGEAMIGVKIELVLQG</sequence>
<gene>
    <name evidence="4" type="ORF">TIFTF001_026430</name>
</gene>
<dbReference type="InterPro" id="IPR029018">
    <property type="entry name" value="Hex-like_dom2"/>
</dbReference>
<feature type="chain" id="PRO_5041692659" description="Beta-hexosaminidase eukaryotic type N-terminal domain-containing protein" evidence="2">
    <location>
        <begin position="29"/>
        <end position="150"/>
    </location>
</feature>
<dbReference type="Proteomes" id="UP001187192">
    <property type="component" value="Unassembled WGS sequence"/>
</dbReference>